<dbReference type="SMART" id="SM00062">
    <property type="entry name" value="PBPb"/>
    <property type="match status" value="1"/>
</dbReference>
<evidence type="ECO:0000313" key="10">
    <source>
        <dbReference type="EMBL" id="KEP25269.1"/>
    </source>
</evidence>
<dbReference type="SUPFAM" id="SSF53850">
    <property type="entry name" value="Periplasmic binding protein-like II"/>
    <property type="match status" value="1"/>
</dbReference>
<keyword evidence="4" id="KW-0564">Palmitate</keyword>
<keyword evidence="11" id="KW-1185">Reference proteome</keyword>
<dbReference type="PROSITE" id="PS51257">
    <property type="entry name" value="PROKAR_LIPOPROTEIN"/>
    <property type="match status" value="1"/>
</dbReference>
<feature type="chain" id="PRO_5038616890" evidence="7">
    <location>
        <begin position="23"/>
        <end position="264"/>
    </location>
</feature>
<dbReference type="CDD" id="cd13709">
    <property type="entry name" value="PBP2_YxeM"/>
    <property type="match status" value="1"/>
</dbReference>
<dbReference type="PROSITE" id="PS01039">
    <property type="entry name" value="SBP_BACTERIAL_3"/>
    <property type="match status" value="1"/>
</dbReference>
<dbReference type="Proteomes" id="UP000028091">
    <property type="component" value="Unassembled WGS sequence"/>
</dbReference>
<accession>A0A081L7P3</accession>
<evidence type="ECO:0000256" key="1">
    <source>
        <dbReference type="ARBA" id="ARBA00004193"/>
    </source>
</evidence>
<dbReference type="InterPro" id="IPR018313">
    <property type="entry name" value="SBP_3_CS"/>
</dbReference>
<comment type="caution">
    <text evidence="10">The sequence shown here is derived from an EMBL/GenBank/DDBJ whole genome shotgun (WGS) entry which is preliminary data.</text>
</comment>
<dbReference type="RefSeq" id="WP_034324295.1">
    <property type="nucleotide sequence ID" value="NZ_JAVIKA010000007.1"/>
</dbReference>
<dbReference type="EMBL" id="JOTP01000027">
    <property type="protein sequence ID" value="KEP25269.1"/>
    <property type="molecule type" value="Genomic_DNA"/>
</dbReference>
<protein>
    <submittedName>
        <fullName evidence="10">ABC transporter substrate-binding protein</fullName>
    </submittedName>
</protein>
<dbReference type="OrthoDB" id="8613538at2"/>
<evidence type="ECO:0000259" key="8">
    <source>
        <dbReference type="SMART" id="SM00062"/>
    </source>
</evidence>
<reference evidence="10 11" key="1">
    <citation type="submission" date="2012-09" db="EMBL/GenBank/DDBJ databases">
        <title>Genome Sequence of Bacillus sp. DW5-4.</title>
        <authorList>
            <person name="Lai Q."/>
            <person name="Liu Y."/>
            <person name="Shao Z."/>
        </authorList>
    </citation>
    <scope>NUCLEOTIDE SEQUENCE [LARGE SCALE GENOMIC DNA]</scope>
    <source>
        <strain evidence="10 11">DW5-4</strain>
    </source>
</reference>
<dbReference type="InterPro" id="IPR001638">
    <property type="entry name" value="Solute-binding_3/MltF_N"/>
</dbReference>
<dbReference type="AlphaFoldDB" id="A0A081L7P3"/>
<proteinExistence type="inferred from homology"/>
<evidence type="ECO:0000256" key="6">
    <source>
        <dbReference type="RuleBase" id="RU003744"/>
    </source>
</evidence>
<dbReference type="eggNOG" id="COG0834">
    <property type="taxonomic scope" value="Bacteria"/>
</dbReference>
<evidence type="ECO:0000256" key="3">
    <source>
        <dbReference type="ARBA" id="ARBA00022729"/>
    </source>
</evidence>
<evidence type="ECO:0000256" key="2">
    <source>
        <dbReference type="ARBA" id="ARBA00010333"/>
    </source>
</evidence>
<evidence type="ECO:0000259" key="9">
    <source>
        <dbReference type="SMART" id="SM00079"/>
    </source>
</evidence>
<feature type="domain" description="Ionotropic glutamate receptor C-terminal" evidence="9">
    <location>
        <begin position="34"/>
        <end position="256"/>
    </location>
</feature>
<sequence length="264" mass="29231">MKNKKWLVVLFAAMLAVLAACGGNNQSEGKDEKVLKVGATGQSYPFAYKENGKLVGFDVEVTEAVAKKLGYKLDWQLSEFSGLMGQLTSGKLDTVSNQVAITDERKQTFNFTDTYAYAGTQIIVKKDNNDIKGLDDLKGKTVAAVLGSNHAKNLESKDPDKKINIKTYETQDGVLNEVANGRVDAYVNGRSVLLAQIEKTGLPLKIVGNPIVYEEVGYPFAKDEKHDKLREEFNKAIKELREDGTLKKLSEKYFKDDVTVPIKK</sequence>
<comment type="subcellular location">
    <subcellularLocation>
        <location evidence="1">Cell membrane</location>
        <topology evidence="1">Lipid-anchor</topology>
    </subcellularLocation>
</comment>
<dbReference type="GO" id="GO:0015276">
    <property type="term" value="F:ligand-gated monoatomic ion channel activity"/>
    <property type="evidence" value="ECO:0007669"/>
    <property type="project" value="InterPro"/>
</dbReference>
<evidence type="ECO:0000256" key="7">
    <source>
        <dbReference type="SAM" id="SignalP"/>
    </source>
</evidence>
<evidence type="ECO:0000256" key="4">
    <source>
        <dbReference type="ARBA" id="ARBA00023139"/>
    </source>
</evidence>
<dbReference type="SMART" id="SM00079">
    <property type="entry name" value="PBPe"/>
    <property type="match status" value="1"/>
</dbReference>
<organism evidence="10 11">
    <name type="scientific">Bacillus zhangzhouensis</name>
    <dbReference type="NCBI Taxonomy" id="1178540"/>
    <lineage>
        <taxon>Bacteria</taxon>
        <taxon>Bacillati</taxon>
        <taxon>Bacillota</taxon>
        <taxon>Bacilli</taxon>
        <taxon>Bacillales</taxon>
        <taxon>Bacillaceae</taxon>
        <taxon>Bacillus</taxon>
    </lineage>
</organism>
<feature type="domain" description="Solute-binding protein family 3/N-terminal" evidence="8">
    <location>
        <begin position="34"/>
        <end position="257"/>
    </location>
</feature>
<evidence type="ECO:0000256" key="5">
    <source>
        <dbReference type="ARBA" id="ARBA00023288"/>
    </source>
</evidence>
<dbReference type="GO" id="GO:0005886">
    <property type="term" value="C:plasma membrane"/>
    <property type="evidence" value="ECO:0007669"/>
    <property type="project" value="UniProtKB-SubCell"/>
</dbReference>
<evidence type="ECO:0000313" key="11">
    <source>
        <dbReference type="Proteomes" id="UP000028091"/>
    </source>
</evidence>
<dbReference type="Gene3D" id="3.40.190.10">
    <property type="entry name" value="Periplasmic binding protein-like II"/>
    <property type="match status" value="2"/>
</dbReference>
<feature type="signal peptide" evidence="7">
    <location>
        <begin position="1"/>
        <end position="22"/>
    </location>
</feature>
<gene>
    <name evidence="10" type="ORF">BA70_09720</name>
</gene>
<dbReference type="PANTHER" id="PTHR35936:SF19">
    <property type="entry name" value="AMINO-ACID-BINDING PROTEIN YXEM-RELATED"/>
    <property type="match status" value="1"/>
</dbReference>
<keyword evidence="3 7" id="KW-0732">Signal</keyword>
<keyword evidence="5" id="KW-0449">Lipoprotein</keyword>
<dbReference type="InterPro" id="IPR001320">
    <property type="entry name" value="Iontro_rcpt_C"/>
</dbReference>
<name>A0A081L7P3_9BACI</name>
<dbReference type="PANTHER" id="PTHR35936">
    <property type="entry name" value="MEMBRANE-BOUND LYTIC MUREIN TRANSGLYCOSYLASE F"/>
    <property type="match status" value="1"/>
</dbReference>
<comment type="similarity">
    <text evidence="2 6">Belongs to the bacterial solute-binding protein 3 family.</text>
</comment>
<dbReference type="Pfam" id="PF00497">
    <property type="entry name" value="SBP_bac_3"/>
    <property type="match status" value="1"/>
</dbReference>